<dbReference type="GO" id="GO:0051016">
    <property type="term" value="P:barbed-end actin filament capping"/>
    <property type="evidence" value="ECO:0007669"/>
    <property type="project" value="UniProtKB-UniRule"/>
</dbReference>
<evidence type="ECO:0000256" key="1">
    <source>
        <dbReference type="ARBA" id="ARBA00022467"/>
    </source>
</evidence>
<comment type="subcellular location">
    <subcellularLocation>
        <location evidence="2">Cytoplasm</location>
        <location evidence="2">Cytoskeleton</location>
    </subcellularLocation>
</comment>
<comment type="similarity">
    <text evidence="2">Belongs to the F-actin-capping protein beta subunit family.</text>
</comment>
<accession>A0A0D6L906</accession>
<dbReference type="GO" id="GO:0051490">
    <property type="term" value="P:negative regulation of filopodium assembly"/>
    <property type="evidence" value="ECO:0007669"/>
    <property type="project" value="TreeGrafter"/>
</dbReference>
<keyword evidence="4" id="KW-1185">Reference proteome</keyword>
<comment type="function">
    <text evidence="2">F-actin-capping proteins bind in a Ca(2+)-independent manner to the fast growing ends of actin filaments (barbed end) thereby blocking the exchange of subunits at these ends. Unlike other capping proteins (such as gelsolin and severin), these proteins do not sever actin filaments.</text>
</comment>
<dbReference type="SUPFAM" id="SSF90096">
    <property type="entry name" value="Subunits of heterodimeric actin filament capping protein Capz"/>
    <property type="match status" value="1"/>
</dbReference>
<dbReference type="Proteomes" id="UP000054495">
    <property type="component" value="Unassembled WGS sequence"/>
</dbReference>
<dbReference type="GO" id="GO:0051015">
    <property type="term" value="F:actin filament binding"/>
    <property type="evidence" value="ECO:0007669"/>
    <property type="project" value="TreeGrafter"/>
</dbReference>
<reference evidence="3 4" key="1">
    <citation type="submission" date="2013-05" db="EMBL/GenBank/DDBJ databases">
        <title>Draft genome of the parasitic nematode Anyclostoma ceylanicum.</title>
        <authorList>
            <person name="Mitreva M."/>
        </authorList>
    </citation>
    <scope>NUCLEOTIDE SEQUENCE [LARGE SCALE GENOMIC DNA]</scope>
</reference>
<protein>
    <recommendedName>
        <fullName evidence="2">F-actin-capping protein subunit beta</fullName>
    </recommendedName>
</protein>
<organism evidence="3 4">
    <name type="scientific">Ancylostoma ceylanicum</name>
    <dbReference type="NCBI Taxonomy" id="53326"/>
    <lineage>
        <taxon>Eukaryota</taxon>
        <taxon>Metazoa</taxon>
        <taxon>Ecdysozoa</taxon>
        <taxon>Nematoda</taxon>
        <taxon>Chromadorea</taxon>
        <taxon>Rhabditida</taxon>
        <taxon>Rhabditina</taxon>
        <taxon>Rhabditomorpha</taxon>
        <taxon>Strongyloidea</taxon>
        <taxon>Ancylostomatidae</taxon>
        <taxon>Ancylostomatinae</taxon>
        <taxon>Ancylostoma</taxon>
    </lineage>
</organism>
<dbReference type="InterPro" id="IPR043175">
    <property type="entry name" value="CAPZB_N"/>
</dbReference>
<name>A0A0D6L906_9BILA</name>
<keyword evidence="2" id="KW-0206">Cytoskeleton</keyword>
<gene>
    <name evidence="3" type="ORF">ANCCEY_14768</name>
</gene>
<dbReference type="PANTHER" id="PTHR10619">
    <property type="entry name" value="F-ACTIN-CAPPING PROTEIN SUBUNIT BETA"/>
    <property type="match status" value="1"/>
</dbReference>
<dbReference type="Pfam" id="PF01115">
    <property type="entry name" value="F_actin_cap_B"/>
    <property type="match status" value="1"/>
</dbReference>
<evidence type="ECO:0000313" key="4">
    <source>
        <dbReference type="Proteomes" id="UP000054495"/>
    </source>
</evidence>
<keyword evidence="2" id="KW-0963">Cytoplasm</keyword>
<dbReference type="PRINTS" id="PR00192">
    <property type="entry name" value="FACTINCAPB"/>
</dbReference>
<dbReference type="GO" id="GO:0000902">
    <property type="term" value="P:cell morphogenesis"/>
    <property type="evidence" value="ECO:0007669"/>
    <property type="project" value="TreeGrafter"/>
</dbReference>
<dbReference type="GO" id="GO:0008290">
    <property type="term" value="C:F-actin capping protein complex"/>
    <property type="evidence" value="ECO:0007669"/>
    <property type="project" value="UniProtKB-UniRule"/>
</dbReference>
<dbReference type="AlphaFoldDB" id="A0A0D6L906"/>
<dbReference type="PANTHER" id="PTHR10619:SF0">
    <property type="entry name" value="F-ACTIN-CAPPING PROTEIN SUBUNIT BETA ISOFORMS 1 AND 2"/>
    <property type="match status" value="1"/>
</dbReference>
<evidence type="ECO:0000313" key="3">
    <source>
        <dbReference type="EMBL" id="EPB66141.1"/>
    </source>
</evidence>
<dbReference type="Gene3D" id="1.20.58.570">
    <property type="match status" value="1"/>
</dbReference>
<keyword evidence="1 2" id="KW-0117">Actin capping</keyword>
<sequence length="75" mass="8709">MLCRSIVPRRYREEAWLSYGKDSQSEQQLDCALDLMRRLPPQQCEKNLIDLIDLCPGLCDDLLAKLANMKENRAI</sequence>
<dbReference type="GO" id="GO:0010591">
    <property type="term" value="P:regulation of lamellipodium assembly"/>
    <property type="evidence" value="ECO:0007669"/>
    <property type="project" value="TreeGrafter"/>
</dbReference>
<dbReference type="EMBL" id="KE126457">
    <property type="protein sequence ID" value="EPB66141.1"/>
    <property type="molecule type" value="Genomic_DNA"/>
</dbReference>
<comment type="subunit">
    <text evidence="2">Heterodimer of an alpha and a beta subunit.</text>
</comment>
<proteinExistence type="inferred from homology"/>
<evidence type="ECO:0000256" key="2">
    <source>
        <dbReference type="RuleBase" id="RU365078"/>
    </source>
</evidence>
<dbReference type="InterPro" id="IPR001698">
    <property type="entry name" value="CAPZB"/>
</dbReference>
<keyword evidence="2" id="KW-0009">Actin-binding</keyword>
<dbReference type="InterPro" id="IPR037282">
    <property type="entry name" value="CapZ_alpha/beta"/>
</dbReference>